<dbReference type="EMBL" id="CM041535">
    <property type="protein sequence ID" value="KAI3371899.1"/>
    <property type="molecule type" value="Genomic_DNA"/>
</dbReference>
<keyword evidence="2" id="KW-1185">Reference proteome</keyword>
<dbReference type="Proteomes" id="UP000831701">
    <property type="component" value="Chromosome 5"/>
</dbReference>
<reference evidence="1" key="1">
    <citation type="submission" date="2022-04" db="EMBL/GenBank/DDBJ databases">
        <title>Jade perch genome.</title>
        <authorList>
            <person name="Chao B."/>
        </authorList>
    </citation>
    <scope>NUCLEOTIDE SEQUENCE</scope>
    <source>
        <strain evidence="1">CB-2022</strain>
    </source>
</reference>
<accession>A0ACB8WVR1</accession>
<organism evidence="1 2">
    <name type="scientific">Scortum barcoo</name>
    <name type="common">barcoo grunter</name>
    <dbReference type="NCBI Taxonomy" id="214431"/>
    <lineage>
        <taxon>Eukaryota</taxon>
        <taxon>Metazoa</taxon>
        <taxon>Chordata</taxon>
        <taxon>Craniata</taxon>
        <taxon>Vertebrata</taxon>
        <taxon>Euteleostomi</taxon>
        <taxon>Actinopterygii</taxon>
        <taxon>Neopterygii</taxon>
        <taxon>Teleostei</taxon>
        <taxon>Neoteleostei</taxon>
        <taxon>Acanthomorphata</taxon>
        <taxon>Eupercaria</taxon>
        <taxon>Centrarchiformes</taxon>
        <taxon>Terapontoidei</taxon>
        <taxon>Terapontidae</taxon>
        <taxon>Scortum</taxon>
    </lineage>
</organism>
<comment type="caution">
    <text evidence="1">The sequence shown here is derived from an EMBL/GenBank/DDBJ whole genome shotgun (WGS) entry which is preliminary data.</text>
</comment>
<sequence>MLTVLTATGGMFESADRCCREHDHCLHIIPPFTVKYGVFNPKFFSVSHCDCDQRFRQCLLGANDTISSMVGYGFFNLLKIPCFELKLQKRCTEISWWGKCKVAKEAPYAVFKSPLPYNTSNVTSRYEDSTVSNKLTSSEGQHVTQSPTVSPHRKSHKSESRCSTRDPPRGDTFYHRRTKGNG</sequence>
<gene>
    <name evidence="1" type="ORF">L3Q82_006778</name>
</gene>
<evidence type="ECO:0000313" key="2">
    <source>
        <dbReference type="Proteomes" id="UP000831701"/>
    </source>
</evidence>
<name>A0ACB8WVR1_9TELE</name>
<protein>
    <submittedName>
        <fullName evidence="1">Uncharacterized protein</fullName>
    </submittedName>
</protein>
<evidence type="ECO:0000313" key="1">
    <source>
        <dbReference type="EMBL" id="KAI3371899.1"/>
    </source>
</evidence>
<proteinExistence type="predicted"/>